<protein>
    <submittedName>
        <fullName evidence="1">Uncharacterized protein</fullName>
    </submittedName>
</protein>
<evidence type="ECO:0000313" key="2">
    <source>
        <dbReference type="Proteomes" id="UP001064048"/>
    </source>
</evidence>
<dbReference type="EMBL" id="CM046123">
    <property type="protein sequence ID" value="KAI8439235.1"/>
    <property type="molecule type" value="Genomic_DNA"/>
</dbReference>
<name>A0ACC0KSJ5_CHOFU</name>
<proteinExistence type="predicted"/>
<dbReference type="Proteomes" id="UP001064048">
    <property type="component" value="Chromosome 23"/>
</dbReference>
<comment type="caution">
    <text evidence="1">The sequence shown here is derived from an EMBL/GenBank/DDBJ whole genome shotgun (WGS) entry which is preliminary data.</text>
</comment>
<accession>A0ACC0KSJ5</accession>
<organism evidence="1 2">
    <name type="scientific">Choristoneura fumiferana</name>
    <name type="common">Spruce budworm moth</name>
    <name type="synonym">Archips fumiferana</name>
    <dbReference type="NCBI Taxonomy" id="7141"/>
    <lineage>
        <taxon>Eukaryota</taxon>
        <taxon>Metazoa</taxon>
        <taxon>Ecdysozoa</taxon>
        <taxon>Arthropoda</taxon>
        <taxon>Hexapoda</taxon>
        <taxon>Insecta</taxon>
        <taxon>Pterygota</taxon>
        <taxon>Neoptera</taxon>
        <taxon>Endopterygota</taxon>
        <taxon>Lepidoptera</taxon>
        <taxon>Glossata</taxon>
        <taxon>Ditrysia</taxon>
        <taxon>Tortricoidea</taxon>
        <taxon>Tortricidae</taxon>
        <taxon>Tortricinae</taxon>
        <taxon>Choristoneura</taxon>
    </lineage>
</organism>
<sequence length="266" mass="29068">MSLAELVGQPLSDVCLGCICQAISGCRQETVCEGDHCGLFHITSAYWSDAGTPTINGLAPDHPDAFQSCVLDPYCAAQTVQGYMRKFGQDCNGDGQVNCYDHMAIHKKGGYGCAGDLPFDYVNVFNQCIAAVAAHQGVYISNLNEACFRCLCHVAGCDMSHACSGGYCGPFYISRVYWVDAGKPTLPEDDPNREEAFEDCARDYYCSIKIVEGYMAKFGKDCNGDGVTNCFDYMMINHHGGGACHAPLQLERLGRRRLALFSQCRF</sequence>
<keyword evidence="2" id="KW-1185">Reference proteome</keyword>
<reference evidence="1 2" key="1">
    <citation type="journal article" date="2022" name="Genome Biol. Evol.">
        <title>The Spruce Budworm Genome: Reconstructing the Evolutionary History of Antifreeze Proteins.</title>
        <authorList>
            <person name="Beliveau C."/>
            <person name="Gagne P."/>
            <person name="Picq S."/>
            <person name="Vernygora O."/>
            <person name="Keeling C.I."/>
            <person name="Pinkney K."/>
            <person name="Doucet D."/>
            <person name="Wen F."/>
            <person name="Johnston J.S."/>
            <person name="Maaroufi H."/>
            <person name="Boyle B."/>
            <person name="Laroche J."/>
            <person name="Dewar K."/>
            <person name="Juretic N."/>
            <person name="Blackburn G."/>
            <person name="Nisole A."/>
            <person name="Brunet B."/>
            <person name="Brandao M."/>
            <person name="Lumley L."/>
            <person name="Duan J."/>
            <person name="Quan G."/>
            <person name="Lucarotti C.J."/>
            <person name="Roe A.D."/>
            <person name="Sperling F.A.H."/>
            <person name="Levesque R.C."/>
            <person name="Cusson M."/>
        </authorList>
    </citation>
    <scope>NUCLEOTIDE SEQUENCE [LARGE SCALE GENOMIC DNA]</scope>
    <source>
        <strain evidence="1">Glfc:IPQL:Cfum</strain>
    </source>
</reference>
<evidence type="ECO:0000313" key="1">
    <source>
        <dbReference type="EMBL" id="KAI8439235.1"/>
    </source>
</evidence>
<gene>
    <name evidence="1" type="ORF">MSG28_013076</name>
</gene>